<organism evidence="1 2">
    <name type="scientific">Hymenolepis diminuta</name>
    <name type="common">Rat tapeworm</name>
    <dbReference type="NCBI Taxonomy" id="6216"/>
    <lineage>
        <taxon>Eukaryota</taxon>
        <taxon>Metazoa</taxon>
        <taxon>Spiralia</taxon>
        <taxon>Lophotrochozoa</taxon>
        <taxon>Platyhelminthes</taxon>
        <taxon>Cestoda</taxon>
        <taxon>Eucestoda</taxon>
        <taxon>Cyclophyllidea</taxon>
        <taxon>Hymenolepididae</taxon>
        <taxon>Hymenolepis</taxon>
    </lineage>
</organism>
<name>A0A564ZBE8_HYMDI</name>
<dbReference type="AlphaFoldDB" id="A0A564ZBE8"/>
<protein>
    <submittedName>
        <fullName evidence="1">Uncharacterized protein</fullName>
    </submittedName>
</protein>
<dbReference type="EMBL" id="CABIJS010000708">
    <property type="protein sequence ID" value="VUZ56780.1"/>
    <property type="molecule type" value="Genomic_DNA"/>
</dbReference>
<gene>
    <name evidence="1" type="ORF">WMSIL1_LOCUS14418</name>
</gene>
<evidence type="ECO:0000313" key="2">
    <source>
        <dbReference type="Proteomes" id="UP000321570"/>
    </source>
</evidence>
<keyword evidence="2" id="KW-1185">Reference proteome</keyword>
<dbReference type="Proteomes" id="UP000321570">
    <property type="component" value="Unassembled WGS sequence"/>
</dbReference>
<proteinExistence type="predicted"/>
<sequence length="119" mass="13243">MQPASICYRNSSSFHPYSVAETRFSQDSALNYHSGPTEGATYTTVTNSHSEGSDVILLSLQQADQPSLSSMNLWCGRNDHYGPKYTAMLYILPNHVRLIHYSAKAISGYVRTIRPGSRI</sequence>
<evidence type="ECO:0000313" key="1">
    <source>
        <dbReference type="EMBL" id="VUZ56780.1"/>
    </source>
</evidence>
<reference evidence="1 2" key="1">
    <citation type="submission" date="2019-07" db="EMBL/GenBank/DDBJ databases">
        <authorList>
            <person name="Jastrzebski P J."/>
            <person name="Paukszto L."/>
            <person name="Jastrzebski P J."/>
        </authorList>
    </citation>
    <scope>NUCLEOTIDE SEQUENCE [LARGE SCALE GENOMIC DNA]</scope>
    <source>
        <strain evidence="1 2">WMS-il1</strain>
    </source>
</reference>
<accession>A0A564ZBE8</accession>